<dbReference type="OrthoDB" id="2528393at2759"/>
<dbReference type="PANTHER" id="PTHR24070">
    <property type="entry name" value="RAS, DI-RAS, AND RHEB FAMILY MEMBERS OF SMALL GTPASE SUPERFAMILY"/>
    <property type="match status" value="1"/>
</dbReference>
<dbReference type="EMBL" id="GL883094">
    <property type="protein sequence ID" value="EGG10831.1"/>
    <property type="molecule type" value="Genomic_DNA"/>
</dbReference>
<dbReference type="GO" id="GO:0003924">
    <property type="term" value="F:GTPase activity"/>
    <property type="evidence" value="ECO:0007669"/>
    <property type="project" value="InterPro"/>
</dbReference>
<dbReference type="InterPro" id="IPR005225">
    <property type="entry name" value="Small_GTP-bd"/>
</dbReference>
<dbReference type="GO" id="GO:0005886">
    <property type="term" value="C:plasma membrane"/>
    <property type="evidence" value="ECO:0007669"/>
    <property type="project" value="UniProtKB-SubCell"/>
</dbReference>
<dbReference type="AlphaFoldDB" id="F4RA70"/>
<dbReference type="InterPro" id="IPR027417">
    <property type="entry name" value="P-loop_NTPase"/>
</dbReference>
<dbReference type="SMART" id="SM00175">
    <property type="entry name" value="RAB"/>
    <property type="match status" value="1"/>
</dbReference>
<sequence>EGGVGKSSLTLQFMQHEFFESYDPTIDDSYVTTVMVDEVPWQIEVMDTAGQEEYRDLWVEHAITQGEAFIVTYAINSTSSFRAIPHFLKLIANRTSGNSGYRSTSGSPNLKPRDFPFPFVMAGNKVDLIDQRSVGTSEGAQLAYDSGGLFYECSAKAATNVEEIFFSLIRSVAKLREGAIAHRKNSKMTK</sequence>
<dbReference type="Gene3D" id="3.40.50.300">
    <property type="entry name" value="P-loop containing nucleotide triphosphate hydrolases"/>
    <property type="match status" value="1"/>
</dbReference>
<reference evidence="5" key="1">
    <citation type="journal article" date="2011" name="Proc. Natl. Acad. Sci. U.S.A.">
        <title>Obligate biotrophy features unraveled by the genomic analysis of rust fungi.</title>
        <authorList>
            <person name="Duplessis S."/>
            <person name="Cuomo C.A."/>
            <person name="Lin Y.-C."/>
            <person name="Aerts A."/>
            <person name="Tisserant E."/>
            <person name="Veneault-Fourrey C."/>
            <person name="Joly D.L."/>
            <person name="Hacquard S."/>
            <person name="Amselem J."/>
            <person name="Cantarel B.L."/>
            <person name="Chiu R."/>
            <person name="Coutinho P.M."/>
            <person name="Feau N."/>
            <person name="Field M."/>
            <person name="Frey P."/>
            <person name="Gelhaye E."/>
            <person name="Goldberg J."/>
            <person name="Grabherr M.G."/>
            <person name="Kodira C.D."/>
            <person name="Kohler A."/>
            <person name="Kuees U."/>
            <person name="Lindquist E.A."/>
            <person name="Lucas S.M."/>
            <person name="Mago R."/>
            <person name="Mauceli E."/>
            <person name="Morin E."/>
            <person name="Murat C."/>
            <person name="Pangilinan J.L."/>
            <person name="Park R."/>
            <person name="Pearson M."/>
            <person name="Quesneville H."/>
            <person name="Rouhier N."/>
            <person name="Sakthikumar S."/>
            <person name="Salamov A.A."/>
            <person name="Schmutz J."/>
            <person name="Selles B."/>
            <person name="Shapiro H."/>
            <person name="Tanguay P."/>
            <person name="Tuskan G.A."/>
            <person name="Henrissat B."/>
            <person name="Van de Peer Y."/>
            <person name="Rouze P."/>
            <person name="Ellis J.G."/>
            <person name="Dodds P.N."/>
            <person name="Schein J.E."/>
            <person name="Zhong S."/>
            <person name="Hamelin R.C."/>
            <person name="Grigoriev I.V."/>
            <person name="Szabo L.J."/>
            <person name="Martin F."/>
        </authorList>
    </citation>
    <scope>NUCLEOTIDE SEQUENCE [LARGE SCALE GENOMIC DNA]</scope>
    <source>
        <strain evidence="5">98AG31 / pathotype 3-4-7</strain>
    </source>
</reference>
<dbReference type="KEGG" id="mlr:MELLADRAFT_33683"/>
<gene>
    <name evidence="4" type="ORF">MELLADRAFT_33683</name>
</gene>
<dbReference type="PROSITE" id="PS51421">
    <property type="entry name" value="RAS"/>
    <property type="match status" value="1"/>
</dbReference>
<dbReference type="InParanoid" id="F4RA70"/>
<dbReference type="RefSeq" id="XP_007406300.1">
    <property type="nucleotide sequence ID" value="XM_007406238.1"/>
</dbReference>
<accession>F4RA70</accession>
<organism evidence="5">
    <name type="scientific">Melampsora larici-populina (strain 98AG31 / pathotype 3-4-7)</name>
    <name type="common">Poplar leaf rust fungus</name>
    <dbReference type="NCBI Taxonomy" id="747676"/>
    <lineage>
        <taxon>Eukaryota</taxon>
        <taxon>Fungi</taxon>
        <taxon>Dikarya</taxon>
        <taxon>Basidiomycota</taxon>
        <taxon>Pucciniomycotina</taxon>
        <taxon>Pucciniomycetes</taxon>
        <taxon>Pucciniales</taxon>
        <taxon>Melampsoraceae</taxon>
        <taxon>Melampsora</taxon>
    </lineage>
</organism>
<dbReference type="HOGENOM" id="CLU_041217_9_8_1"/>
<dbReference type="PRINTS" id="PR00449">
    <property type="entry name" value="RASTRNSFRMNG"/>
</dbReference>
<dbReference type="SUPFAM" id="SSF52540">
    <property type="entry name" value="P-loop containing nucleoside triphosphate hydrolases"/>
    <property type="match status" value="1"/>
</dbReference>
<dbReference type="InterPro" id="IPR001806">
    <property type="entry name" value="Small_GTPase"/>
</dbReference>
<evidence type="ECO:0000313" key="4">
    <source>
        <dbReference type="EMBL" id="EGG10831.1"/>
    </source>
</evidence>
<dbReference type="GO" id="GO:0007165">
    <property type="term" value="P:signal transduction"/>
    <property type="evidence" value="ECO:0007669"/>
    <property type="project" value="InterPro"/>
</dbReference>
<name>F4RA70_MELLP</name>
<dbReference type="eggNOG" id="KOG0395">
    <property type="taxonomic scope" value="Eukaryota"/>
</dbReference>
<keyword evidence="5" id="KW-1185">Reference proteome</keyword>
<comment type="subcellular location">
    <subcellularLocation>
        <location evidence="1">Cell membrane</location>
        <topology evidence="1">Lipid-anchor</topology>
        <orientation evidence="1">Cytoplasmic side</orientation>
    </subcellularLocation>
</comment>
<dbReference type="SMART" id="SM00173">
    <property type="entry name" value="RAS"/>
    <property type="match status" value="1"/>
</dbReference>
<dbReference type="NCBIfam" id="TIGR00231">
    <property type="entry name" value="small_GTP"/>
    <property type="match status" value="1"/>
</dbReference>
<keyword evidence="3" id="KW-0342">GTP-binding</keyword>
<evidence type="ECO:0000256" key="1">
    <source>
        <dbReference type="ARBA" id="ARBA00004342"/>
    </source>
</evidence>
<keyword evidence="2" id="KW-0547">Nucleotide-binding</keyword>
<evidence type="ECO:0000256" key="2">
    <source>
        <dbReference type="ARBA" id="ARBA00022741"/>
    </source>
</evidence>
<dbReference type="InterPro" id="IPR020849">
    <property type="entry name" value="Small_GTPase_Ras-type"/>
</dbReference>
<dbReference type="VEuPathDB" id="FungiDB:MELLADRAFT_33683"/>
<dbReference type="Pfam" id="PF00071">
    <property type="entry name" value="Ras"/>
    <property type="match status" value="1"/>
</dbReference>
<dbReference type="GO" id="GO:0005525">
    <property type="term" value="F:GTP binding"/>
    <property type="evidence" value="ECO:0007669"/>
    <property type="project" value="UniProtKB-KW"/>
</dbReference>
<dbReference type="Proteomes" id="UP000001072">
    <property type="component" value="Unassembled WGS sequence"/>
</dbReference>
<dbReference type="SMART" id="SM00174">
    <property type="entry name" value="RHO"/>
    <property type="match status" value="1"/>
</dbReference>
<evidence type="ECO:0000256" key="3">
    <source>
        <dbReference type="ARBA" id="ARBA00023134"/>
    </source>
</evidence>
<dbReference type="STRING" id="747676.F4RA70"/>
<proteinExistence type="predicted"/>
<dbReference type="PROSITE" id="PS51420">
    <property type="entry name" value="RHO"/>
    <property type="match status" value="1"/>
</dbReference>
<evidence type="ECO:0000313" key="5">
    <source>
        <dbReference type="Proteomes" id="UP000001072"/>
    </source>
</evidence>
<protein>
    <submittedName>
        <fullName evidence="4">Uncharacterized protein</fullName>
    </submittedName>
</protein>
<dbReference type="GeneID" id="18927318"/>
<feature type="non-terminal residue" evidence="4">
    <location>
        <position position="1"/>
    </location>
</feature>
<dbReference type="PROSITE" id="PS51419">
    <property type="entry name" value="RAB"/>
    <property type="match status" value="1"/>
</dbReference>